<dbReference type="OrthoDB" id="85900at2759"/>
<organism evidence="2 3">
    <name type="scientific">Aphanomyces stellatus</name>
    <dbReference type="NCBI Taxonomy" id="120398"/>
    <lineage>
        <taxon>Eukaryota</taxon>
        <taxon>Sar</taxon>
        <taxon>Stramenopiles</taxon>
        <taxon>Oomycota</taxon>
        <taxon>Saprolegniomycetes</taxon>
        <taxon>Saprolegniales</taxon>
        <taxon>Verrucalvaceae</taxon>
        <taxon>Aphanomyces</taxon>
    </lineage>
</organism>
<gene>
    <name evidence="2" type="primary">Aste57867_2296</name>
    <name evidence="1" type="ORF">As57867_002291</name>
    <name evidence="2" type="ORF">ASTE57867_2296</name>
</gene>
<dbReference type="Proteomes" id="UP000332933">
    <property type="component" value="Unassembled WGS sequence"/>
</dbReference>
<dbReference type="EMBL" id="CAADRA010000251">
    <property type="protein sequence ID" value="VFT79499.1"/>
    <property type="molecule type" value="Genomic_DNA"/>
</dbReference>
<sequence length="430" mass="49704">MDNVHTSMVESYLTRYRDMDFIVSDLLQVLRWAKVAANKKLSKAALQELWTTMLFDGGPPPLLSPIRLTTMPPEWQKWLERHFEWQNSSNEVAFRNELINQNISVPQEATHQVLIDQDSEASNKSVYNVFEKRARRNQPQLSIGTIHCICFAAKLVNGALDGLPYTRQKAIEFQQHNRSKTVLWGTWASLKKSVPATKTLRDWYFKNDSMREIVNAVHEDCRVMGFEATFHNLLRRKIPFPVSMHQILNKAEGAQFLVSLPTSKTRAITRKRKNLFNALEEFVSVSNGTCVVVHINGHKPEQSFVRVHRPDEKYFATGSSFDTIAQLVQKMFDTPRDAKKFLQSLQLLNTQALRQQSRRLVAEACGEHRSDWAQRPHWVPDSFLWEDPSHMTKTTLLQLCHYCLEHIFCPNYCGRVSFENNAIVFLDDVA</sequence>
<keyword evidence="3" id="KW-1185">Reference proteome</keyword>
<evidence type="ECO:0000313" key="3">
    <source>
        <dbReference type="Proteomes" id="UP000332933"/>
    </source>
</evidence>
<accession>A0A485KBK0</accession>
<proteinExistence type="predicted"/>
<dbReference type="EMBL" id="VJMH01000251">
    <property type="protein sequence ID" value="KAF0717425.1"/>
    <property type="molecule type" value="Genomic_DNA"/>
</dbReference>
<dbReference type="AlphaFoldDB" id="A0A485KBK0"/>
<protein>
    <submittedName>
        <fullName evidence="2">Aste57867_2296 protein</fullName>
    </submittedName>
</protein>
<reference evidence="1" key="2">
    <citation type="submission" date="2019-06" db="EMBL/GenBank/DDBJ databases">
        <title>Genomics analysis of Aphanomyces spp. identifies a new class of oomycete effector associated with host adaptation.</title>
        <authorList>
            <person name="Gaulin E."/>
        </authorList>
    </citation>
    <scope>NUCLEOTIDE SEQUENCE</scope>
    <source>
        <strain evidence="1">CBS 578.67</strain>
    </source>
</reference>
<evidence type="ECO:0000313" key="1">
    <source>
        <dbReference type="EMBL" id="KAF0717425.1"/>
    </source>
</evidence>
<name>A0A485KBK0_9STRA</name>
<evidence type="ECO:0000313" key="2">
    <source>
        <dbReference type="EMBL" id="VFT79499.1"/>
    </source>
</evidence>
<reference evidence="2 3" key="1">
    <citation type="submission" date="2019-03" db="EMBL/GenBank/DDBJ databases">
        <authorList>
            <person name="Gaulin E."/>
            <person name="Dumas B."/>
        </authorList>
    </citation>
    <scope>NUCLEOTIDE SEQUENCE [LARGE SCALE GENOMIC DNA]</scope>
    <source>
        <strain evidence="2">CBS 568.67</strain>
    </source>
</reference>